<comment type="caution">
    <text evidence="3">The sequence shown here is derived from an EMBL/GenBank/DDBJ whole genome shotgun (WGS) entry which is preliminary data.</text>
</comment>
<dbReference type="GO" id="GO:0016788">
    <property type="term" value="F:hydrolase activity, acting on ester bonds"/>
    <property type="evidence" value="ECO:0007669"/>
    <property type="project" value="TreeGrafter"/>
</dbReference>
<dbReference type="Gene3D" id="3.60.21.10">
    <property type="match status" value="1"/>
</dbReference>
<dbReference type="SUPFAM" id="SSF56300">
    <property type="entry name" value="Metallo-dependent phosphatases"/>
    <property type="match status" value="1"/>
</dbReference>
<dbReference type="Pfam" id="PF00149">
    <property type="entry name" value="Metallophos"/>
    <property type="match status" value="1"/>
</dbReference>
<reference evidence="3" key="1">
    <citation type="submission" date="2023-01" db="EMBL/GenBank/DDBJ databases">
        <title>The growth and conidiation of Purpureocillium lavendulum are regulated by nitrogen source and histone H3K14 acetylation.</title>
        <authorList>
            <person name="Tang P."/>
            <person name="Han J."/>
            <person name="Zhang C."/>
            <person name="Tang P."/>
            <person name="Qi F."/>
            <person name="Zhang K."/>
            <person name="Liang L."/>
        </authorList>
    </citation>
    <scope>NUCLEOTIDE SEQUENCE</scope>
    <source>
        <strain evidence="3">YMF1.00683</strain>
    </source>
</reference>
<feature type="domain" description="Calcineurin-like phosphoesterase" evidence="2">
    <location>
        <begin position="6"/>
        <end position="92"/>
    </location>
</feature>
<dbReference type="PANTHER" id="PTHR32440">
    <property type="entry name" value="PHOSPHATASE DCR2-RELATED-RELATED"/>
    <property type="match status" value="1"/>
</dbReference>
<evidence type="ECO:0000256" key="1">
    <source>
        <dbReference type="SAM" id="MobiDB-lite"/>
    </source>
</evidence>
<evidence type="ECO:0000313" key="4">
    <source>
        <dbReference type="Proteomes" id="UP001163105"/>
    </source>
</evidence>
<organism evidence="3 4">
    <name type="scientific">Purpureocillium lavendulum</name>
    <dbReference type="NCBI Taxonomy" id="1247861"/>
    <lineage>
        <taxon>Eukaryota</taxon>
        <taxon>Fungi</taxon>
        <taxon>Dikarya</taxon>
        <taxon>Ascomycota</taxon>
        <taxon>Pezizomycotina</taxon>
        <taxon>Sordariomycetes</taxon>
        <taxon>Hypocreomycetidae</taxon>
        <taxon>Hypocreales</taxon>
        <taxon>Ophiocordycipitaceae</taxon>
        <taxon>Purpureocillium</taxon>
    </lineage>
</organism>
<protein>
    <submittedName>
        <fullName evidence="3">Metallophosphoesterase</fullName>
    </submittedName>
</protein>
<feature type="region of interest" description="Disordered" evidence="1">
    <location>
        <begin position="191"/>
        <end position="214"/>
    </location>
</feature>
<evidence type="ECO:0000313" key="3">
    <source>
        <dbReference type="EMBL" id="KAJ6446916.1"/>
    </source>
</evidence>
<dbReference type="AlphaFoldDB" id="A0AB34G857"/>
<keyword evidence="4" id="KW-1185">Reference proteome</keyword>
<sequence>MNNVLDSDPTDLVVLNGDLITGDATNLKNKTTLVEKLVEPMVKRGLFWASTYGNHDHSKTLAARNIMERERHYPGARTTSMVSGDDVGVSNYYLPVYASNCTTEKGDPGRLSSSCPPSLILWFFDSRGGEYYDRTGSDGKPVQQPNWVHPDVAHWFRRTSVRLRRANGGQVIPSIAFVHIPTNASNLIQPKVKPDRNPGVNDEAPGLQQSASGM</sequence>
<accession>A0AB34G857</accession>
<dbReference type="InterPro" id="IPR029052">
    <property type="entry name" value="Metallo-depent_PP-like"/>
</dbReference>
<dbReference type="GO" id="GO:0005737">
    <property type="term" value="C:cytoplasm"/>
    <property type="evidence" value="ECO:0007669"/>
    <property type="project" value="TreeGrafter"/>
</dbReference>
<dbReference type="Proteomes" id="UP001163105">
    <property type="component" value="Unassembled WGS sequence"/>
</dbReference>
<name>A0AB34G857_9HYPO</name>
<evidence type="ECO:0000259" key="2">
    <source>
        <dbReference type="Pfam" id="PF00149"/>
    </source>
</evidence>
<proteinExistence type="predicted"/>
<dbReference type="PANTHER" id="PTHR32440:SF11">
    <property type="entry name" value="METALLOPHOSPHOESTERASE DOMAIN-CONTAINING PROTEIN"/>
    <property type="match status" value="1"/>
</dbReference>
<dbReference type="InterPro" id="IPR004843">
    <property type="entry name" value="Calcineurin-like_PHP"/>
</dbReference>
<dbReference type="EMBL" id="JAQHRD010000001">
    <property type="protein sequence ID" value="KAJ6446916.1"/>
    <property type="molecule type" value="Genomic_DNA"/>
</dbReference>
<gene>
    <name evidence="3" type="ORF">O9K51_01689</name>
</gene>